<reference evidence="3" key="1">
    <citation type="journal article" date="2019" name="Int. J. Syst. Evol. Microbiol.">
        <title>The Global Catalogue of Microorganisms (GCM) 10K type strain sequencing project: providing services to taxonomists for standard genome sequencing and annotation.</title>
        <authorList>
            <consortium name="The Broad Institute Genomics Platform"/>
            <consortium name="The Broad Institute Genome Sequencing Center for Infectious Disease"/>
            <person name="Wu L."/>
            <person name="Ma J."/>
        </authorList>
    </citation>
    <scope>NUCLEOTIDE SEQUENCE [LARGE SCALE GENOMIC DNA]</scope>
    <source>
        <strain evidence="3">KCTC 42087</strain>
    </source>
</reference>
<keyword evidence="3" id="KW-1185">Reference proteome</keyword>
<comment type="caution">
    <text evidence="2">The sequence shown here is derived from an EMBL/GenBank/DDBJ whole genome shotgun (WGS) entry which is preliminary data.</text>
</comment>
<dbReference type="Pfam" id="PF02441">
    <property type="entry name" value="Flavoprotein"/>
    <property type="match status" value="1"/>
</dbReference>
<evidence type="ECO:0000259" key="1">
    <source>
        <dbReference type="Pfam" id="PF02441"/>
    </source>
</evidence>
<sequence>MSDRVLYLVCCGAPPAGYAVQAVDLARARGWDVCVIGTTAATKWLDVPALTEATGHPVRTDYKAPDEPDVLPPPTGILVAPATVNTINKWGAGICDTLALGLIVEAIGLGLPIAVIPHSNRYHAAHPMVEVNLNRLQEWGVRVVGDIRTLHEPSQGNPEAFPWASGLDALERP</sequence>
<protein>
    <submittedName>
        <fullName evidence="2">Flavoprotein</fullName>
    </submittedName>
</protein>
<accession>A0ABW1AIE9</accession>
<proteinExistence type="predicted"/>
<dbReference type="RefSeq" id="WP_378292083.1">
    <property type="nucleotide sequence ID" value="NZ_JBHSON010000141.1"/>
</dbReference>
<gene>
    <name evidence="2" type="ORF">ACFPZN_52110</name>
</gene>
<dbReference type="Gene3D" id="3.40.50.1950">
    <property type="entry name" value="Flavin prenyltransferase-like"/>
    <property type="match status" value="1"/>
</dbReference>
<evidence type="ECO:0000313" key="2">
    <source>
        <dbReference type="EMBL" id="MFC5754218.1"/>
    </source>
</evidence>
<dbReference type="Proteomes" id="UP001596074">
    <property type="component" value="Unassembled WGS sequence"/>
</dbReference>
<dbReference type="EMBL" id="JBHSON010000141">
    <property type="protein sequence ID" value="MFC5754218.1"/>
    <property type="molecule type" value="Genomic_DNA"/>
</dbReference>
<dbReference type="InterPro" id="IPR036551">
    <property type="entry name" value="Flavin_trans-like"/>
</dbReference>
<evidence type="ECO:0000313" key="3">
    <source>
        <dbReference type="Proteomes" id="UP001596074"/>
    </source>
</evidence>
<name>A0ABW1AIE9_9ACTN</name>
<organism evidence="2 3">
    <name type="scientific">Actinomadura rugatobispora</name>
    <dbReference type="NCBI Taxonomy" id="1994"/>
    <lineage>
        <taxon>Bacteria</taxon>
        <taxon>Bacillati</taxon>
        <taxon>Actinomycetota</taxon>
        <taxon>Actinomycetes</taxon>
        <taxon>Streptosporangiales</taxon>
        <taxon>Thermomonosporaceae</taxon>
        <taxon>Actinomadura</taxon>
    </lineage>
</organism>
<dbReference type="InterPro" id="IPR003382">
    <property type="entry name" value="Flavoprotein"/>
</dbReference>
<dbReference type="PANTHER" id="PTHR14359:SF6">
    <property type="entry name" value="PHOSPHOPANTOTHENOYLCYSTEINE DECARBOXYLASE"/>
    <property type="match status" value="1"/>
</dbReference>
<dbReference type="SUPFAM" id="SSF52507">
    <property type="entry name" value="Homo-oligomeric flavin-containing Cys decarboxylases, HFCD"/>
    <property type="match status" value="1"/>
</dbReference>
<dbReference type="PANTHER" id="PTHR14359">
    <property type="entry name" value="HOMO-OLIGOMERIC FLAVIN CONTAINING CYS DECARBOXYLASE FAMILY"/>
    <property type="match status" value="1"/>
</dbReference>
<feature type="domain" description="Flavoprotein" evidence="1">
    <location>
        <begin position="7"/>
        <end position="124"/>
    </location>
</feature>